<dbReference type="Gene3D" id="1.10.10.10">
    <property type="entry name" value="Winged helix-like DNA-binding domain superfamily/Winged helix DNA-binding domain"/>
    <property type="match status" value="1"/>
</dbReference>
<dbReference type="InterPro" id="IPR050397">
    <property type="entry name" value="Env_Response_Regulators"/>
</dbReference>
<dbReference type="EMBL" id="MLJW01000117">
    <property type="protein sequence ID" value="OIQ98593.1"/>
    <property type="molecule type" value="Genomic_DNA"/>
</dbReference>
<dbReference type="GO" id="GO:0005829">
    <property type="term" value="C:cytosol"/>
    <property type="evidence" value="ECO:0007669"/>
    <property type="project" value="TreeGrafter"/>
</dbReference>
<evidence type="ECO:0000259" key="4">
    <source>
        <dbReference type="PROSITE" id="PS50042"/>
    </source>
</evidence>
<dbReference type="GO" id="GO:0003677">
    <property type="term" value="F:DNA binding"/>
    <property type="evidence" value="ECO:0007669"/>
    <property type="project" value="UniProtKB-KW"/>
</dbReference>
<dbReference type="SMART" id="SM00100">
    <property type="entry name" value="cNMP"/>
    <property type="match status" value="1"/>
</dbReference>
<keyword evidence="3" id="KW-0804">Transcription</keyword>
<keyword evidence="6" id="KW-0675">Receptor</keyword>
<dbReference type="CDD" id="cd00038">
    <property type="entry name" value="CAP_ED"/>
    <property type="match status" value="1"/>
</dbReference>
<dbReference type="InterPro" id="IPR012318">
    <property type="entry name" value="HTH_CRP"/>
</dbReference>
<keyword evidence="1" id="KW-0805">Transcription regulation</keyword>
<evidence type="ECO:0000256" key="2">
    <source>
        <dbReference type="ARBA" id="ARBA00023125"/>
    </source>
</evidence>
<keyword evidence="2" id="KW-0238">DNA-binding</keyword>
<dbReference type="Pfam" id="PF00027">
    <property type="entry name" value="cNMP_binding"/>
    <property type="match status" value="1"/>
</dbReference>
<reference evidence="6" key="1">
    <citation type="submission" date="2016-10" db="EMBL/GenBank/DDBJ databases">
        <title>Sequence of Gallionella enrichment culture.</title>
        <authorList>
            <person name="Poehlein A."/>
            <person name="Muehling M."/>
            <person name="Daniel R."/>
        </authorList>
    </citation>
    <scope>NUCLEOTIDE SEQUENCE</scope>
</reference>
<comment type="caution">
    <text evidence="6">The sequence shown here is derived from an EMBL/GenBank/DDBJ whole genome shotgun (WGS) entry which is preliminary data.</text>
</comment>
<proteinExistence type="predicted"/>
<evidence type="ECO:0000313" key="6">
    <source>
        <dbReference type="EMBL" id="OIQ98593.1"/>
    </source>
</evidence>
<sequence length="227" mass="25171">MSKEVIAQQLSKFYMFSELQPAQIEKLAAGTKLIDASRGTILFNRGDIANGFYLLLEGQIKMGVISPQGDEKVIGLIQPGQSFGEAVLFMERTFPIYAQATLDSKLLLITRDAIFDILDNDTTVVRRMLAGISARNRQLVNNIESISLQNSTQRLIGYLIQISTDSPNPGRVQLPASKYTIASMLNIAPETFSRVMLKLNNAGLIEVFGKEIVIINVDGLRNFEFIL</sequence>
<dbReference type="InterPro" id="IPR036388">
    <property type="entry name" value="WH-like_DNA-bd_sf"/>
</dbReference>
<feature type="domain" description="HTH crp-type" evidence="5">
    <location>
        <begin position="149"/>
        <end position="218"/>
    </location>
</feature>
<dbReference type="SUPFAM" id="SSF51206">
    <property type="entry name" value="cAMP-binding domain-like"/>
    <property type="match status" value="1"/>
</dbReference>
<dbReference type="InterPro" id="IPR018490">
    <property type="entry name" value="cNMP-bd_dom_sf"/>
</dbReference>
<dbReference type="InterPro" id="IPR000595">
    <property type="entry name" value="cNMP-bd_dom"/>
</dbReference>
<dbReference type="SUPFAM" id="SSF46785">
    <property type="entry name" value="Winged helix' DNA-binding domain"/>
    <property type="match status" value="1"/>
</dbReference>
<dbReference type="InterPro" id="IPR014710">
    <property type="entry name" value="RmlC-like_jellyroll"/>
</dbReference>
<dbReference type="Gene3D" id="2.60.120.10">
    <property type="entry name" value="Jelly Rolls"/>
    <property type="match status" value="1"/>
</dbReference>
<evidence type="ECO:0000256" key="3">
    <source>
        <dbReference type="ARBA" id="ARBA00023163"/>
    </source>
</evidence>
<evidence type="ECO:0000259" key="5">
    <source>
        <dbReference type="PROSITE" id="PS51063"/>
    </source>
</evidence>
<dbReference type="Pfam" id="PF13545">
    <property type="entry name" value="HTH_Crp_2"/>
    <property type="match status" value="1"/>
</dbReference>
<dbReference type="PANTHER" id="PTHR24567">
    <property type="entry name" value="CRP FAMILY TRANSCRIPTIONAL REGULATORY PROTEIN"/>
    <property type="match status" value="1"/>
</dbReference>
<dbReference type="GO" id="GO:0003700">
    <property type="term" value="F:DNA-binding transcription factor activity"/>
    <property type="evidence" value="ECO:0007669"/>
    <property type="project" value="TreeGrafter"/>
</dbReference>
<dbReference type="PANTHER" id="PTHR24567:SF26">
    <property type="entry name" value="REGULATORY PROTEIN YEIL"/>
    <property type="match status" value="1"/>
</dbReference>
<dbReference type="PROSITE" id="PS50042">
    <property type="entry name" value="CNMP_BINDING_3"/>
    <property type="match status" value="1"/>
</dbReference>
<dbReference type="AlphaFoldDB" id="A0A1J5RSC3"/>
<evidence type="ECO:0000256" key="1">
    <source>
        <dbReference type="ARBA" id="ARBA00023015"/>
    </source>
</evidence>
<accession>A0A1J5RSC3</accession>
<gene>
    <name evidence="6" type="primary">crp_16</name>
    <name evidence="6" type="ORF">GALL_194180</name>
</gene>
<dbReference type="SMART" id="SM00419">
    <property type="entry name" value="HTH_CRP"/>
    <property type="match status" value="1"/>
</dbReference>
<dbReference type="PROSITE" id="PS51063">
    <property type="entry name" value="HTH_CRP_2"/>
    <property type="match status" value="1"/>
</dbReference>
<organism evidence="6">
    <name type="scientific">mine drainage metagenome</name>
    <dbReference type="NCBI Taxonomy" id="410659"/>
    <lineage>
        <taxon>unclassified sequences</taxon>
        <taxon>metagenomes</taxon>
        <taxon>ecological metagenomes</taxon>
    </lineage>
</organism>
<name>A0A1J5RSC3_9ZZZZ</name>
<feature type="domain" description="Cyclic nucleotide-binding" evidence="4">
    <location>
        <begin position="15"/>
        <end position="135"/>
    </location>
</feature>
<dbReference type="InterPro" id="IPR036390">
    <property type="entry name" value="WH_DNA-bd_sf"/>
</dbReference>
<protein>
    <submittedName>
        <fullName evidence="6">cAMP receptor protein</fullName>
    </submittedName>
</protein>